<dbReference type="Gene3D" id="1.10.357.10">
    <property type="entry name" value="Tetracycline Repressor, domain 2"/>
    <property type="match status" value="1"/>
</dbReference>
<reference evidence="1 2" key="1">
    <citation type="submission" date="2023-07" db="EMBL/GenBank/DDBJ databases">
        <title>Sorghum-associated microbial communities from plants grown in Nebraska, USA.</title>
        <authorList>
            <person name="Schachtman D."/>
        </authorList>
    </citation>
    <scope>NUCLEOTIDE SEQUENCE [LARGE SCALE GENOMIC DNA]</scope>
    <source>
        <strain evidence="1 2">4272</strain>
    </source>
</reference>
<evidence type="ECO:0000313" key="1">
    <source>
        <dbReference type="EMBL" id="MDR7169507.1"/>
    </source>
</evidence>
<name>A0ABU1XG29_9NOCA</name>
<comment type="caution">
    <text evidence="1">The sequence shown here is derived from an EMBL/GenBank/DDBJ whole genome shotgun (WGS) entry which is preliminary data.</text>
</comment>
<keyword evidence="2" id="KW-1185">Reference proteome</keyword>
<evidence type="ECO:0000313" key="2">
    <source>
        <dbReference type="Proteomes" id="UP001251217"/>
    </source>
</evidence>
<protein>
    <recommendedName>
        <fullName evidence="3">TetR family transcriptional regulator</fullName>
    </recommendedName>
</protein>
<organism evidence="1 2">
    <name type="scientific">Nocardia kruczakiae</name>
    <dbReference type="NCBI Taxonomy" id="261477"/>
    <lineage>
        <taxon>Bacteria</taxon>
        <taxon>Bacillati</taxon>
        <taxon>Actinomycetota</taxon>
        <taxon>Actinomycetes</taxon>
        <taxon>Mycobacteriales</taxon>
        <taxon>Nocardiaceae</taxon>
        <taxon>Nocardia</taxon>
    </lineage>
</organism>
<gene>
    <name evidence="1" type="ORF">J2W56_003248</name>
</gene>
<sequence>MIKTLVAPIYFRVLITGERVDDETADAAARLALAGACAGLFTEPGRAP</sequence>
<accession>A0ABU1XG29</accession>
<proteinExistence type="predicted"/>
<evidence type="ECO:0008006" key="3">
    <source>
        <dbReference type="Google" id="ProtNLM"/>
    </source>
</evidence>
<dbReference type="Proteomes" id="UP001251217">
    <property type="component" value="Unassembled WGS sequence"/>
</dbReference>
<dbReference type="EMBL" id="JAVDWW010000004">
    <property type="protein sequence ID" value="MDR7169507.1"/>
    <property type="molecule type" value="Genomic_DNA"/>
</dbReference>